<feature type="region of interest" description="Disordered" evidence="1">
    <location>
        <begin position="45"/>
        <end position="65"/>
    </location>
</feature>
<dbReference type="Proteomes" id="UP001642484">
    <property type="component" value="Unassembled WGS sequence"/>
</dbReference>
<comment type="caution">
    <text evidence="2">The sequence shown here is derived from an EMBL/GenBank/DDBJ whole genome shotgun (WGS) entry which is preliminary data.</text>
</comment>
<evidence type="ECO:0000313" key="2">
    <source>
        <dbReference type="EMBL" id="CAK9093735.1"/>
    </source>
</evidence>
<evidence type="ECO:0000256" key="1">
    <source>
        <dbReference type="SAM" id="MobiDB-lite"/>
    </source>
</evidence>
<evidence type="ECO:0000313" key="3">
    <source>
        <dbReference type="Proteomes" id="UP001642484"/>
    </source>
</evidence>
<name>A0ABP0QZL1_9DINO</name>
<reference evidence="2 3" key="1">
    <citation type="submission" date="2024-02" db="EMBL/GenBank/DDBJ databases">
        <authorList>
            <person name="Chen Y."/>
            <person name="Shah S."/>
            <person name="Dougan E. K."/>
            <person name="Thang M."/>
            <person name="Chan C."/>
        </authorList>
    </citation>
    <scope>NUCLEOTIDE SEQUENCE [LARGE SCALE GENOMIC DNA]</scope>
</reference>
<protein>
    <submittedName>
        <fullName evidence="2">Uncharacterized protein</fullName>
    </submittedName>
</protein>
<accession>A0ABP0QZL1</accession>
<keyword evidence="3" id="KW-1185">Reference proteome</keyword>
<sequence>MTGATKRSTHGIRKLLGWLFQDHLDKKGFQTGTWSSKSRLGRVYQPSVMRRREEGHPGDPSAAHGEEVLHYLGEEVKVLTMREAIQVMKHRCKGTSEALSEEKPLALGSSTSSPSSEEKSPEEILPIALSGEEIRSI</sequence>
<organism evidence="2 3">
    <name type="scientific">Durusdinium trenchii</name>
    <dbReference type="NCBI Taxonomy" id="1381693"/>
    <lineage>
        <taxon>Eukaryota</taxon>
        <taxon>Sar</taxon>
        <taxon>Alveolata</taxon>
        <taxon>Dinophyceae</taxon>
        <taxon>Suessiales</taxon>
        <taxon>Symbiodiniaceae</taxon>
        <taxon>Durusdinium</taxon>
    </lineage>
</organism>
<proteinExistence type="predicted"/>
<dbReference type="EMBL" id="CAXAMN010025250">
    <property type="protein sequence ID" value="CAK9093735.1"/>
    <property type="molecule type" value="Genomic_DNA"/>
</dbReference>
<gene>
    <name evidence="2" type="ORF">CCMP2556_LOCUS44758</name>
</gene>
<feature type="region of interest" description="Disordered" evidence="1">
    <location>
        <begin position="93"/>
        <end position="137"/>
    </location>
</feature>